<evidence type="ECO:0000313" key="9">
    <source>
        <dbReference type="Proteomes" id="UP000317982"/>
    </source>
</evidence>
<feature type="transmembrane region" description="Helical" evidence="6">
    <location>
        <begin position="103"/>
        <end position="132"/>
    </location>
</feature>
<dbReference type="AlphaFoldDB" id="A0A545B059"/>
<dbReference type="Pfam" id="PF01061">
    <property type="entry name" value="ABC2_membrane"/>
    <property type="match status" value="1"/>
</dbReference>
<keyword evidence="6" id="KW-1003">Cell membrane</keyword>
<keyword evidence="5" id="KW-0046">Antibiotic resistance</keyword>
<dbReference type="InterPro" id="IPR051784">
    <property type="entry name" value="Nod_factor_ABC_transporter"/>
</dbReference>
<protein>
    <recommendedName>
        <fullName evidence="6">Transport permease protein</fullName>
    </recommendedName>
</protein>
<evidence type="ECO:0000256" key="6">
    <source>
        <dbReference type="RuleBase" id="RU361157"/>
    </source>
</evidence>
<dbReference type="PANTHER" id="PTHR43229">
    <property type="entry name" value="NODULATION PROTEIN J"/>
    <property type="match status" value="1"/>
</dbReference>
<comment type="subcellular location">
    <subcellularLocation>
        <location evidence="6">Cell membrane</location>
        <topology evidence="6">Multi-pass membrane protein</topology>
    </subcellularLocation>
    <subcellularLocation>
        <location evidence="1">Membrane</location>
        <topology evidence="1">Multi-pass membrane protein</topology>
    </subcellularLocation>
</comment>
<feature type="transmembrane region" description="Helical" evidence="6">
    <location>
        <begin position="228"/>
        <end position="246"/>
    </location>
</feature>
<dbReference type="InterPro" id="IPR047817">
    <property type="entry name" value="ABC2_TM_bact-type"/>
</dbReference>
<evidence type="ECO:0000256" key="3">
    <source>
        <dbReference type="ARBA" id="ARBA00022989"/>
    </source>
</evidence>
<accession>A0A545B059</accession>
<dbReference type="GO" id="GO:0140359">
    <property type="term" value="F:ABC-type transporter activity"/>
    <property type="evidence" value="ECO:0007669"/>
    <property type="project" value="InterPro"/>
</dbReference>
<dbReference type="RefSeq" id="WP_142702566.1">
    <property type="nucleotide sequence ID" value="NZ_VIRS01000001.1"/>
</dbReference>
<organism evidence="8 9">
    <name type="scientific">Cryptosporangium phraense</name>
    <dbReference type="NCBI Taxonomy" id="2593070"/>
    <lineage>
        <taxon>Bacteria</taxon>
        <taxon>Bacillati</taxon>
        <taxon>Actinomycetota</taxon>
        <taxon>Actinomycetes</taxon>
        <taxon>Cryptosporangiales</taxon>
        <taxon>Cryptosporangiaceae</taxon>
        <taxon>Cryptosporangium</taxon>
    </lineage>
</organism>
<comment type="caution">
    <text evidence="8">The sequence shown here is derived from an EMBL/GenBank/DDBJ whole genome shotgun (WGS) entry which is preliminary data.</text>
</comment>
<keyword evidence="9" id="KW-1185">Reference proteome</keyword>
<dbReference type="PANTHER" id="PTHR43229:SF2">
    <property type="entry name" value="NODULATION PROTEIN J"/>
    <property type="match status" value="1"/>
</dbReference>
<dbReference type="Proteomes" id="UP000317982">
    <property type="component" value="Unassembled WGS sequence"/>
</dbReference>
<reference evidence="8 9" key="1">
    <citation type="submission" date="2019-07" db="EMBL/GenBank/DDBJ databases">
        <title>Cryptosporangium phraense sp. nov., isolated from plant litter.</title>
        <authorList>
            <person name="Suriyachadkun C."/>
        </authorList>
    </citation>
    <scope>NUCLEOTIDE SEQUENCE [LARGE SCALE GENOMIC DNA]</scope>
    <source>
        <strain evidence="8 9">A-T 5661</strain>
    </source>
</reference>
<feature type="transmembrane region" description="Helical" evidence="6">
    <location>
        <begin position="21"/>
        <end position="49"/>
    </location>
</feature>
<comment type="similarity">
    <text evidence="6">Belongs to the ABC-2 integral membrane protein family.</text>
</comment>
<evidence type="ECO:0000256" key="1">
    <source>
        <dbReference type="ARBA" id="ARBA00004141"/>
    </source>
</evidence>
<dbReference type="InParanoid" id="A0A545B059"/>
<dbReference type="GO" id="GO:0043190">
    <property type="term" value="C:ATP-binding cassette (ABC) transporter complex"/>
    <property type="evidence" value="ECO:0007669"/>
    <property type="project" value="InterPro"/>
</dbReference>
<dbReference type="GO" id="GO:0046677">
    <property type="term" value="P:response to antibiotic"/>
    <property type="evidence" value="ECO:0007669"/>
    <property type="project" value="UniProtKB-KW"/>
</dbReference>
<proteinExistence type="inferred from homology"/>
<feature type="domain" description="ABC transmembrane type-2" evidence="7">
    <location>
        <begin position="25"/>
        <end position="253"/>
    </location>
</feature>
<feature type="transmembrane region" description="Helical" evidence="6">
    <location>
        <begin position="61"/>
        <end position="82"/>
    </location>
</feature>
<dbReference type="PIRSF" id="PIRSF006648">
    <property type="entry name" value="DrrB"/>
    <property type="match status" value="1"/>
</dbReference>
<evidence type="ECO:0000256" key="4">
    <source>
        <dbReference type="ARBA" id="ARBA00023136"/>
    </source>
</evidence>
<evidence type="ECO:0000259" key="7">
    <source>
        <dbReference type="PROSITE" id="PS51012"/>
    </source>
</evidence>
<keyword evidence="4 6" id="KW-0472">Membrane</keyword>
<dbReference type="PROSITE" id="PS51012">
    <property type="entry name" value="ABC_TM2"/>
    <property type="match status" value="1"/>
</dbReference>
<keyword evidence="2 6" id="KW-0812">Transmembrane</keyword>
<gene>
    <name evidence="8" type="ORF">FL583_01365</name>
</gene>
<evidence type="ECO:0000256" key="5">
    <source>
        <dbReference type="ARBA" id="ARBA00023251"/>
    </source>
</evidence>
<dbReference type="InterPro" id="IPR000412">
    <property type="entry name" value="ABC_2_transport"/>
</dbReference>
<feature type="transmembrane region" description="Helical" evidence="6">
    <location>
        <begin position="172"/>
        <end position="190"/>
    </location>
</feature>
<evidence type="ECO:0000256" key="2">
    <source>
        <dbReference type="ARBA" id="ARBA00022692"/>
    </source>
</evidence>
<dbReference type="EMBL" id="VIRS01000001">
    <property type="protein sequence ID" value="TQS46948.1"/>
    <property type="molecule type" value="Genomic_DNA"/>
</dbReference>
<dbReference type="InterPro" id="IPR013525">
    <property type="entry name" value="ABC2_TM"/>
</dbReference>
<sequence>MSAYALSDSATMVRRSLTHVLRYPITVVVSVGVPVLMLLLFVGVFRALGQSLAAGQDYIDYIVPGVLLMTVAYGCQSTTMSVNQDKTEGIILRFRTMAISSSAVLTGHVVAAVARTLVSLALVLGVSVALGFRPQAGALGWLAAIGVLVLLVLALTWLAVATGLTAPTAEGTAGFTLLVQLLPFVSSAFVPTDTMSGGVRWFAANQPFSPIIEAIRGFLLGTPVGSDGWIAVGWCVGLTLVGYLWARSAFRKVPVR</sequence>
<keyword evidence="3 6" id="KW-1133">Transmembrane helix</keyword>
<dbReference type="OrthoDB" id="670210at2"/>
<evidence type="ECO:0000313" key="8">
    <source>
        <dbReference type="EMBL" id="TQS46948.1"/>
    </source>
</evidence>
<name>A0A545B059_9ACTN</name>
<feature type="transmembrane region" description="Helical" evidence="6">
    <location>
        <begin position="138"/>
        <end position="160"/>
    </location>
</feature>
<keyword evidence="6" id="KW-0813">Transport</keyword>